<evidence type="ECO:0000256" key="1">
    <source>
        <dbReference type="SAM" id="MobiDB-lite"/>
    </source>
</evidence>
<evidence type="ECO:0000313" key="2">
    <source>
        <dbReference type="EnsemblPlants" id="OMERI06G09700.3"/>
    </source>
</evidence>
<protein>
    <submittedName>
        <fullName evidence="2">Uncharacterized protein</fullName>
    </submittedName>
</protein>
<keyword evidence="3" id="KW-1185">Reference proteome</keyword>
<feature type="compositionally biased region" description="Basic and acidic residues" evidence="1">
    <location>
        <begin position="22"/>
        <end position="38"/>
    </location>
</feature>
<feature type="region of interest" description="Disordered" evidence="1">
    <location>
        <begin position="20"/>
        <end position="110"/>
    </location>
</feature>
<dbReference type="Gramene" id="OMERI06G09700.3">
    <property type="protein sequence ID" value="OMERI06G09700.3"/>
    <property type="gene ID" value="OMERI06G09700"/>
</dbReference>
<evidence type="ECO:0000313" key="3">
    <source>
        <dbReference type="Proteomes" id="UP000008021"/>
    </source>
</evidence>
<dbReference type="HOGENOM" id="CLU_2177551_0_0_1"/>
<dbReference type="Proteomes" id="UP000008021">
    <property type="component" value="Chromosome 6"/>
</dbReference>
<reference evidence="2" key="2">
    <citation type="submission" date="2018-05" db="EMBL/GenBank/DDBJ databases">
        <title>OmerRS3 (Oryza meridionalis Reference Sequence Version 3).</title>
        <authorList>
            <person name="Zhang J."/>
            <person name="Kudrna D."/>
            <person name="Lee S."/>
            <person name="Talag J."/>
            <person name="Welchert J."/>
            <person name="Wing R.A."/>
        </authorList>
    </citation>
    <scope>NUCLEOTIDE SEQUENCE [LARGE SCALE GENOMIC DNA]</scope>
    <source>
        <strain evidence="2">cv. OR44</strain>
    </source>
</reference>
<accession>A0A0E0DZD0</accession>
<name>A0A0E0DZD0_9ORYZ</name>
<sequence length="110" mass="12075">FHSSLRLALSSILRLRYRNPSLRRETPFPAEARPENFRRLASPPLLRRTSPATRGRGQTGGRSACSSPPRPARAPSPLRPASRRESNRSPPSSEIQSGVGIDSICSSFPI</sequence>
<reference evidence="2" key="1">
    <citation type="submission" date="2015-04" db="UniProtKB">
        <authorList>
            <consortium name="EnsemblPlants"/>
        </authorList>
    </citation>
    <scope>IDENTIFICATION</scope>
</reference>
<feature type="compositionally biased region" description="Pro residues" evidence="1">
    <location>
        <begin position="68"/>
        <end position="78"/>
    </location>
</feature>
<dbReference type="EnsemblPlants" id="OMERI06G09700.3">
    <property type="protein sequence ID" value="OMERI06G09700.3"/>
    <property type="gene ID" value="OMERI06G09700"/>
</dbReference>
<proteinExistence type="predicted"/>
<organism evidence="2">
    <name type="scientific">Oryza meridionalis</name>
    <dbReference type="NCBI Taxonomy" id="40149"/>
    <lineage>
        <taxon>Eukaryota</taxon>
        <taxon>Viridiplantae</taxon>
        <taxon>Streptophyta</taxon>
        <taxon>Embryophyta</taxon>
        <taxon>Tracheophyta</taxon>
        <taxon>Spermatophyta</taxon>
        <taxon>Magnoliopsida</taxon>
        <taxon>Liliopsida</taxon>
        <taxon>Poales</taxon>
        <taxon>Poaceae</taxon>
        <taxon>BOP clade</taxon>
        <taxon>Oryzoideae</taxon>
        <taxon>Oryzeae</taxon>
        <taxon>Oryzinae</taxon>
        <taxon>Oryza</taxon>
    </lineage>
</organism>
<dbReference type="AlphaFoldDB" id="A0A0E0DZD0"/>